<gene>
    <name evidence="2" type="ORF">Pcinc_031480</name>
</gene>
<organism evidence="2 3">
    <name type="scientific">Petrolisthes cinctipes</name>
    <name type="common">Flat porcelain crab</name>
    <dbReference type="NCBI Taxonomy" id="88211"/>
    <lineage>
        <taxon>Eukaryota</taxon>
        <taxon>Metazoa</taxon>
        <taxon>Ecdysozoa</taxon>
        <taxon>Arthropoda</taxon>
        <taxon>Crustacea</taxon>
        <taxon>Multicrustacea</taxon>
        <taxon>Malacostraca</taxon>
        <taxon>Eumalacostraca</taxon>
        <taxon>Eucarida</taxon>
        <taxon>Decapoda</taxon>
        <taxon>Pleocyemata</taxon>
        <taxon>Anomura</taxon>
        <taxon>Galatheoidea</taxon>
        <taxon>Porcellanidae</taxon>
        <taxon>Petrolisthes</taxon>
    </lineage>
</organism>
<keyword evidence="3" id="KW-1185">Reference proteome</keyword>
<dbReference type="AlphaFoldDB" id="A0AAE1EW24"/>
<evidence type="ECO:0000313" key="3">
    <source>
        <dbReference type="Proteomes" id="UP001286313"/>
    </source>
</evidence>
<reference evidence="2" key="1">
    <citation type="submission" date="2023-10" db="EMBL/GenBank/DDBJ databases">
        <title>Genome assemblies of two species of porcelain crab, Petrolisthes cinctipes and Petrolisthes manimaculis (Anomura: Porcellanidae).</title>
        <authorList>
            <person name="Angst P."/>
        </authorList>
    </citation>
    <scope>NUCLEOTIDE SEQUENCE</scope>
    <source>
        <strain evidence="2">PB745_01</strain>
        <tissue evidence="2">Gill</tissue>
    </source>
</reference>
<feature type="region of interest" description="Disordered" evidence="1">
    <location>
        <begin position="87"/>
        <end position="110"/>
    </location>
</feature>
<evidence type="ECO:0000313" key="2">
    <source>
        <dbReference type="EMBL" id="KAK3862679.1"/>
    </source>
</evidence>
<comment type="caution">
    <text evidence="2">The sequence shown here is derived from an EMBL/GenBank/DDBJ whole genome shotgun (WGS) entry which is preliminary data.</text>
</comment>
<accession>A0AAE1EW24</accession>
<name>A0AAE1EW24_PETCI</name>
<evidence type="ECO:0000256" key="1">
    <source>
        <dbReference type="SAM" id="MobiDB-lite"/>
    </source>
</evidence>
<sequence>MDEVNEYEVVLEEIMIEEYREIHAGNDVKKGVDDRGGVEDRKDRTDDIRLNGSLILLYWTPPLPLCRILHYRLLSDLLLLLAVTLRNSGGDNSERGCPSRPARTTTQKRA</sequence>
<dbReference type="Proteomes" id="UP001286313">
    <property type="component" value="Unassembled WGS sequence"/>
</dbReference>
<dbReference type="EMBL" id="JAWQEG010004181">
    <property type="protein sequence ID" value="KAK3862679.1"/>
    <property type="molecule type" value="Genomic_DNA"/>
</dbReference>
<proteinExistence type="predicted"/>
<protein>
    <submittedName>
        <fullName evidence="2">Uncharacterized protein</fullName>
    </submittedName>
</protein>